<protein>
    <submittedName>
        <fullName evidence="2">Uncharacterized protein</fullName>
    </submittedName>
</protein>
<organism evidence="2 3">
    <name type="scientific">Leersia perrieri</name>
    <dbReference type="NCBI Taxonomy" id="77586"/>
    <lineage>
        <taxon>Eukaryota</taxon>
        <taxon>Viridiplantae</taxon>
        <taxon>Streptophyta</taxon>
        <taxon>Embryophyta</taxon>
        <taxon>Tracheophyta</taxon>
        <taxon>Spermatophyta</taxon>
        <taxon>Magnoliopsida</taxon>
        <taxon>Liliopsida</taxon>
        <taxon>Poales</taxon>
        <taxon>Poaceae</taxon>
        <taxon>BOP clade</taxon>
        <taxon>Oryzoideae</taxon>
        <taxon>Oryzeae</taxon>
        <taxon>Oryzinae</taxon>
        <taxon>Leersia</taxon>
    </lineage>
</organism>
<accession>A0A0D9W0F6</accession>
<reference evidence="2" key="3">
    <citation type="submission" date="2015-04" db="UniProtKB">
        <authorList>
            <consortium name="EnsemblPlants"/>
        </authorList>
    </citation>
    <scope>IDENTIFICATION</scope>
</reference>
<name>A0A0D9W0F6_9ORYZ</name>
<proteinExistence type="predicted"/>
<dbReference type="HOGENOM" id="CLU_2444040_0_0_1"/>
<reference evidence="2 3" key="2">
    <citation type="submission" date="2013-12" db="EMBL/GenBank/DDBJ databases">
        <authorList>
            <person name="Yu Y."/>
            <person name="Lee S."/>
            <person name="de Baynast K."/>
            <person name="Wissotski M."/>
            <person name="Liu L."/>
            <person name="Talag J."/>
            <person name="Goicoechea J."/>
            <person name="Angelova A."/>
            <person name="Jetty R."/>
            <person name="Kudrna D."/>
            <person name="Golser W."/>
            <person name="Rivera L."/>
            <person name="Zhang J."/>
            <person name="Wing R."/>
        </authorList>
    </citation>
    <scope>NUCLEOTIDE SEQUENCE</scope>
</reference>
<sequence length="94" mass="9576">MATMSSAHLGPRVTYTVVFFSASTVKDQHLRPPAGGAGTGGSRDAGEGAPASGECKAGQRVPVPIGIICTGLGMRNFQCVSYEASDTAEPESCD</sequence>
<dbReference type="EnsemblPlants" id="LPERR03G32350.1">
    <property type="protein sequence ID" value="LPERR03G32350.1"/>
    <property type="gene ID" value="LPERR03G32350"/>
</dbReference>
<evidence type="ECO:0000313" key="2">
    <source>
        <dbReference type="EnsemblPlants" id="LPERR03G32350.3"/>
    </source>
</evidence>
<evidence type="ECO:0000256" key="1">
    <source>
        <dbReference type="SAM" id="MobiDB-lite"/>
    </source>
</evidence>
<keyword evidence="3" id="KW-1185">Reference proteome</keyword>
<dbReference type="Gramene" id="LPERR03G32350.3">
    <property type="protein sequence ID" value="LPERR03G32350.3"/>
    <property type="gene ID" value="LPERR03G32350"/>
</dbReference>
<reference evidence="2 3" key="1">
    <citation type="submission" date="2012-08" db="EMBL/GenBank/DDBJ databases">
        <title>Oryza genome evolution.</title>
        <authorList>
            <person name="Wing R.A."/>
        </authorList>
    </citation>
    <scope>NUCLEOTIDE SEQUENCE</scope>
</reference>
<feature type="region of interest" description="Disordered" evidence="1">
    <location>
        <begin position="28"/>
        <end position="57"/>
    </location>
</feature>
<dbReference type="Gramene" id="LPERR03G32350.1">
    <property type="protein sequence ID" value="LPERR03G32350.1"/>
    <property type="gene ID" value="LPERR03G32350"/>
</dbReference>
<dbReference type="AlphaFoldDB" id="A0A0D9W0F6"/>
<dbReference type="EnsemblPlants" id="LPERR03G32350.3">
    <property type="protein sequence ID" value="LPERR03G32350.3"/>
    <property type="gene ID" value="LPERR03G32350"/>
</dbReference>
<dbReference type="Proteomes" id="UP000032180">
    <property type="component" value="Chromosome 3"/>
</dbReference>
<evidence type="ECO:0000313" key="3">
    <source>
        <dbReference type="Proteomes" id="UP000032180"/>
    </source>
</evidence>